<reference evidence="10" key="2">
    <citation type="submission" date="2016-04" db="EMBL/GenBank/DDBJ databases">
        <title>First Complete Genome Sequence of a Subdivision 6 Acidobacterium.</title>
        <authorList>
            <person name="Huang S."/>
            <person name="Vieira S."/>
            <person name="Bunk B."/>
            <person name="Riedel T."/>
            <person name="Sproeer C."/>
            <person name="Overmann J."/>
        </authorList>
    </citation>
    <scope>NUCLEOTIDE SEQUENCE [LARGE SCALE GENOMIC DNA]</scope>
    <source>
        <strain evidence="10">DSM 100886 HEG_-6_39</strain>
    </source>
</reference>
<keyword evidence="10" id="KW-1185">Reference proteome</keyword>
<proteinExistence type="inferred from homology"/>
<feature type="transmembrane region" description="Helical" evidence="7">
    <location>
        <begin position="191"/>
        <end position="208"/>
    </location>
</feature>
<organism evidence="9 10">
    <name type="scientific">Luteitalea pratensis</name>
    <dbReference type="NCBI Taxonomy" id="1855912"/>
    <lineage>
        <taxon>Bacteria</taxon>
        <taxon>Pseudomonadati</taxon>
        <taxon>Acidobacteriota</taxon>
        <taxon>Vicinamibacteria</taxon>
        <taxon>Vicinamibacterales</taxon>
        <taxon>Vicinamibacteraceae</taxon>
        <taxon>Luteitalea</taxon>
    </lineage>
</organism>
<evidence type="ECO:0000313" key="9">
    <source>
        <dbReference type="EMBL" id="AMY08942.1"/>
    </source>
</evidence>
<dbReference type="RefSeq" id="WP_110170719.1">
    <property type="nucleotide sequence ID" value="NZ_CP015136.1"/>
</dbReference>
<evidence type="ECO:0000256" key="7">
    <source>
        <dbReference type="RuleBase" id="RU363032"/>
    </source>
</evidence>
<name>A0A143PK29_LUTPR</name>
<dbReference type="OrthoDB" id="9796361at2"/>
<dbReference type="EMBL" id="CP015136">
    <property type="protein sequence ID" value="AMY08942.1"/>
    <property type="molecule type" value="Genomic_DNA"/>
</dbReference>
<dbReference type="PROSITE" id="PS50928">
    <property type="entry name" value="ABC_TM1"/>
    <property type="match status" value="1"/>
</dbReference>
<feature type="transmembrane region" description="Helical" evidence="7">
    <location>
        <begin position="247"/>
        <end position="266"/>
    </location>
</feature>
<keyword evidence="2 7" id="KW-0813">Transport</keyword>
<dbReference type="PATRIC" id="fig|1813736.3.peg.2255"/>
<dbReference type="InterPro" id="IPR000515">
    <property type="entry name" value="MetI-like"/>
</dbReference>
<feature type="domain" description="ABC transmembrane type-1" evidence="8">
    <location>
        <begin position="85"/>
        <end position="265"/>
    </location>
</feature>
<keyword evidence="5 7" id="KW-1133">Transmembrane helix</keyword>
<evidence type="ECO:0000313" key="10">
    <source>
        <dbReference type="Proteomes" id="UP000076079"/>
    </source>
</evidence>
<dbReference type="CDD" id="cd06261">
    <property type="entry name" value="TM_PBP2"/>
    <property type="match status" value="1"/>
</dbReference>
<comment type="subcellular location">
    <subcellularLocation>
        <location evidence="1 7">Cell membrane</location>
        <topology evidence="1 7">Multi-pass membrane protein</topology>
    </subcellularLocation>
</comment>
<feature type="transmembrane region" description="Helical" evidence="7">
    <location>
        <begin position="89"/>
        <end position="111"/>
    </location>
</feature>
<dbReference type="GO" id="GO:0005886">
    <property type="term" value="C:plasma membrane"/>
    <property type="evidence" value="ECO:0007669"/>
    <property type="project" value="UniProtKB-SubCell"/>
</dbReference>
<reference evidence="9 10" key="1">
    <citation type="journal article" date="2016" name="Genome Announc.">
        <title>First Complete Genome Sequence of a Subdivision 6 Acidobacterium Strain.</title>
        <authorList>
            <person name="Huang S."/>
            <person name="Vieira S."/>
            <person name="Bunk B."/>
            <person name="Riedel T."/>
            <person name="Sproer C."/>
            <person name="Overmann J."/>
        </authorList>
    </citation>
    <scope>NUCLEOTIDE SEQUENCE [LARGE SCALE GENOMIC DNA]</scope>
    <source>
        <strain evidence="10">DSM 100886 HEG_-6_39</strain>
    </source>
</reference>
<evidence type="ECO:0000256" key="4">
    <source>
        <dbReference type="ARBA" id="ARBA00022692"/>
    </source>
</evidence>
<dbReference type="STRING" id="1855912.LuPra_02148"/>
<keyword evidence="6 7" id="KW-0472">Membrane</keyword>
<dbReference type="PANTHER" id="PTHR30151:SF0">
    <property type="entry name" value="ABC TRANSPORTER PERMEASE PROTEIN MJ0413-RELATED"/>
    <property type="match status" value="1"/>
</dbReference>
<protein>
    <submittedName>
        <fullName evidence="9">Sulfate ABC transporter permease</fullName>
    </submittedName>
</protein>
<evidence type="ECO:0000259" key="8">
    <source>
        <dbReference type="PROSITE" id="PS50928"/>
    </source>
</evidence>
<dbReference type="InterPro" id="IPR035906">
    <property type="entry name" value="MetI-like_sf"/>
</dbReference>
<feature type="transmembrane region" description="Helical" evidence="7">
    <location>
        <begin position="149"/>
        <end position="170"/>
    </location>
</feature>
<evidence type="ECO:0000256" key="5">
    <source>
        <dbReference type="ARBA" id="ARBA00022989"/>
    </source>
</evidence>
<accession>A0A143PK29</accession>
<keyword evidence="4 7" id="KW-0812">Transmembrane</keyword>
<dbReference type="Proteomes" id="UP000076079">
    <property type="component" value="Chromosome"/>
</dbReference>
<dbReference type="Pfam" id="PF00528">
    <property type="entry name" value="BPD_transp_1"/>
    <property type="match status" value="1"/>
</dbReference>
<dbReference type="SUPFAM" id="SSF161098">
    <property type="entry name" value="MetI-like"/>
    <property type="match status" value="1"/>
</dbReference>
<sequence length="284" mass="30787">MEIPTQTLAAPAALHVPQAAARPLRLTRPWHSVHARRALFFGALLVVWELVSRYGPWPDYLMPGPIEVSQAVADGIRSGLFVRGAVVSLLRLVFGYGISLVGGVVLGALLVRFRVLSDTVGSLIVGLQALPSVCWLPLAILWFGLNERAIIFVVVMGSLFSIVLGVRDGIANTSPIFVKAARNLGSTGVRLYTDVVLPAAFPTILGGLRQGWAFAWRSLMAAELLYFSLSLGNLLQTGRDLNDAAQVMAVMTLIIFIGVTFNFLLFTPLERRVSERWGFGTTSA</sequence>
<dbReference type="GO" id="GO:0055085">
    <property type="term" value="P:transmembrane transport"/>
    <property type="evidence" value="ECO:0007669"/>
    <property type="project" value="InterPro"/>
</dbReference>
<evidence type="ECO:0000256" key="2">
    <source>
        <dbReference type="ARBA" id="ARBA00022448"/>
    </source>
</evidence>
<feature type="transmembrane region" description="Helical" evidence="7">
    <location>
        <begin position="123"/>
        <end position="143"/>
    </location>
</feature>
<dbReference type="Gene3D" id="1.10.3720.10">
    <property type="entry name" value="MetI-like"/>
    <property type="match status" value="1"/>
</dbReference>
<evidence type="ECO:0000256" key="6">
    <source>
        <dbReference type="ARBA" id="ARBA00023136"/>
    </source>
</evidence>
<dbReference type="PANTHER" id="PTHR30151">
    <property type="entry name" value="ALKANE SULFONATE ABC TRANSPORTER-RELATED, MEMBRANE SUBUNIT"/>
    <property type="match status" value="1"/>
</dbReference>
<feature type="transmembrane region" description="Helical" evidence="7">
    <location>
        <begin position="38"/>
        <end position="55"/>
    </location>
</feature>
<dbReference type="AlphaFoldDB" id="A0A143PK29"/>
<gene>
    <name evidence="9" type="ORF">LuPra_02148</name>
</gene>
<evidence type="ECO:0000256" key="3">
    <source>
        <dbReference type="ARBA" id="ARBA00022475"/>
    </source>
</evidence>
<dbReference type="KEGG" id="abac:LuPra_02148"/>
<keyword evidence="3" id="KW-1003">Cell membrane</keyword>
<evidence type="ECO:0000256" key="1">
    <source>
        <dbReference type="ARBA" id="ARBA00004651"/>
    </source>
</evidence>
<comment type="similarity">
    <text evidence="7">Belongs to the binding-protein-dependent transport system permease family.</text>
</comment>